<dbReference type="RefSeq" id="XP_016607919.1">
    <property type="nucleotide sequence ID" value="XM_016753476.1"/>
</dbReference>
<dbReference type="EMBL" id="KQ257457">
    <property type="protein sequence ID" value="KNC99879.1"/>
    <property type="molecule type" value="Genomic_DNA"/>
</dbReference>
<dbReference type="VEuPathDB" id="FungiDB:SPPG_05251"/>
<feature type="region of interest" description="Disordered" evidence="5">
    <location>
        <begin position="1"/>
        <end position="35"/>
    </location>
</feature>
<dbReference type="InterPro" id="IPR036910">
    <property type="entry name" value="HMG_box_dom_sf"/>
</dbReference>
<evidence type="ECO:0000256" key="2">
    <source>
        <dbReference type="ARBA" id="ARBA00023242"/>
    </source>
</evidence>
<evidence type="ECO:0000256" key="4">
    <source>
        <dbReference type="PROSITE-ProRule" id="PRU00267"/>
    </source>
</evidence>
<dbReference type="PRINTS" id="PR00886">
    <property type="entry name" value="HIGHMOBLTY12"/>
</dbReference>
<evidence type="ECO:0000313" key="7">
    <source>
        <dbReference type="EMBL" id="KNC99879.1"/>
    </source>
</evidence>
<protein>
    <recommendedName>
        <fullName evidence="6">HMG box domain-containing protein</fullName>
    </recommendedName>
</protein>
<dbReference type="Pfam" id="PF00505">
    <property type="entry name" value="HMG_box"/>
    <property type="match status" value="1"/>
</dbReference>
<evidence type="ECO:0000256" key="3">
    <source>
        <dbReference type="ARBA" id="ARBA00043963"/>
    </source>
</evidence>
<dbReference type="OMA" id="MKNMGGK"/>
<organism evidence="7 8">
    <name type="scientific">Spizellomyces punctatus (strain DAOM BR117)</name>
    <dbReference type="NCBI Taxonomy" id="645134"/>
    <lineage>
        <taxon>Eukaryota</taxon>
        <taxon>Fungi</taxon>
        <taxon>Fungi incertae sedis</taxon>
        <taxon>Chytridiomycota</taxon>
        <taxon>Chytridiomycota incertae sedis</taxon>
        <taxon>Chytridiomycetes</taxon>
        <taxon>Spizellomycetales</taxon>
        <taxon>Spizellomycetaceae</taxon>
        <taxon>Spizellomyces</taxon>
    </lineage>
</organism>
<reference evidence="7 8" key="1">
    <citation type="submission" date="2009-08" db="EMBL/GenBank/DDBJ databases">
        <title>The Genome Sequence of Spizellomyces punctatus strain DAOM BR117.</title>
        <authorList>
            <consortium name="The Broad Institute Genome Sequencing Platform"/>
            <person name="Russ C."/>
            <person name="Cuomo C."/>
            <person name="Shea T."/>
            <person name="Young S.K."/>
            <person name="Zeng Q."/>
            <person name="Koehrsen M."/>
            <person name="Haas B."/>
            <person name="Borodovsky M."/>
            <person name="Guigo R."/>
            <person name="Alvarado L."/>
            <person name="Berlin A."/>
            <person name="Bochicchio J."/>
            <person name="Borenstein D."/>
            <person name="Chapman S."/>
            <person name="Chen Z."/>
            <person name="Engels R."/>
            <person name="Freedman E."/>
            <person name="Gellesch M."/>
            <person name="Goldberg J."/>
            <person name="Griggs A."/>
            <person name="Gujja S."/>
            <person name="Heiman D."/>
            <person name="Hepburn T."/>
            <person name="Howarth C."/>
            <person name="Jen D."/>
            <person name="Larson L."/>
            <person name="Lewis B."/>
            <person name="Mehta T."/>
            <person name="Park D."/>
            <person name="Pearson M."/>
            <person name="Roberts A."/>
            <person name="Saif S."/>
            <person name="Shenoy N."/>
            <person name="Sisk P."/>
            <person name="Stolte C."/>
            <person name="Sykes S."/>
            <person name="Thomson T."/>
            <person name="Walk T."/>
            <person name="White J."/>
            <person name="Yandava C."/>
            <person name="Burger G."/>
            <person name="Gray M.W."/>
            <person name="Holland P.W.H."/>
            <person name="King N."/>
            <person name="Lang F.B.F."/>
            <person name="Roger A.J."/>
            <person name="Ruiz-Trillo I."/>
            <person name="Lander E."/>
            <person name="Nusbaum C."/>
        </authorList>
    </citation>
    <scope>NUCLEOTIDE SEQUENCE [LARGE SCALE GENOMIC DNA]</scope>
    <source>
        <strain evidence="7 8">DAOM BR117</strain>
    </source>
</reference>
<name>A0A0L0HG37_SPIPD</name>
<sequence length="116" mass="13228">MPKEAKAKDQKASKKAATGRKTRAKKDPNAPKKPLSAFFFFSQENRARIKEENPDATFGQIGKLLGQEWKEISQSDKQLYEKKAENDKIRYEKDLRAYQAGETAAADDEDEEDESE</sequence>
<evidence type="ECO:0000256" key="5">
    <source>
        <dbReference type="SAM" id="MobiDB-lite"/>
    </source>
</evidence>
<dbReference type="CDD" id="cd01390">
    <property type="entry name" value="HMG-box_NHP6-like"/>
    <property type="match status" value="1"/>
</dbReference>
<feature type="compositionally biased region" description="Acidic residues" evidence="5">
    <location>
        <begin position="105"/>
        <end position="116"/>
    </location>
</feature>
<feature type="DNA-binding region" description="HMG box" evidence="4">
    <location>
        <begin position="31"/>
        <end position="99"/>
    </location>
</feature>
<dbReference type="STRING" id="645134.A0A0L0HG37"/>
<dbReference type="GeneID" id="27688643"/>
<dbReference type="InterPro" id="IPR050342">
    <property type="entry name" value="HMGB"/>
</dbReference>
<gene>
    <name evidence="7" type="ORF">SPPG_05251</name>
</gene>
<dbReference type="Gene3D" id="1.10.30.10">
    <property type="entry name" value="High mobility group box domain"/>
    <property type="match status" value="1"/>
</dbReference>
<feature type="region of interest" description="Disordered" evidence="5">
    <location>
        <begin position="94"/>
        <end position="116"/>
    </location>
</feature>
<dbReference type="InterPro" id="IPR009071">
    <property type="entry name" value="HMG_box_dom"/>
</dbReference>
<feature type="compositionally biased region" description="Basic residues" evidence="5">
    <location>
        <begin position="13"/>
        <end position="24"/>
    </location>
</feature>
<keyword evidence="8" id="KW-1185">Reference proteome</keyword>
<dbReference type="FunCoup" id="A0A0L0HG37">
    <property type="interactions" value="264"/>
</dbReference>
<evidence type="ECO:0000313" key="8">
    <source>
        <dbReference type="Proteomes" id="UP000053201"/>
    </source>
</evidence>
<dbReference type="OrthoDB" id="1919336at2759"/>
<dbReference type="eggNOG" id="KOG0381">
    <property type="taxonomic scope" value="Eukaryota"/>
</dbReference>
<dbReference type="AlphaFoldDB" id="A0A0L0HG37"/>
<comment type="similarity">
    <text evidence="3">Belongs to the NHP6 family.</text>
</comment>
<feature type="compositionally biased region" description="Basic and acidic residues" evidence="5">
    <location>
        <begin position="1"/>
        <end position="12"/>
    </location>
</feature>
<dbReference type="PANTHER" id="PTHR48112">
    <property type="entry name" value="HIGH MOBILITY GROUP PROTEIN DSP1"/>
    <property type="match status" value="1"/>
</dbReference>
<dbReference type="GO" id="GO:0005634">
    <property type="term" value="C:nucleus"/>
    <property type="evidence" value="ECO:0007669"/>
    <property type="project" value="UniProtKB-UniRule"/>
</dbReference>
<proteinExistence type="inferred from homology"/>
<dbReference type="FunFam" id="1.10.30.10:FF:000016">
    <property type="entry name" value="FACT complex subunit SSRP1"/>
    <property type="match status" value="1"/>
</dbReference>
<dbReference type="InParanoid" id="A0A0L0HG37"/>
<keyword evidence="1 4" id="KW-0238">DNA-binding</keyword>
<dbReference type="PANTHER" id="PTHR48112:SF22">
    <property type="entry name" value="MITOCHONDRIAL TRANSCRIPTION FACTOR A, ISOFORM B"/>
    <property type="match status" value="1"/>
</dbReference>
<evidence type="ECO:0000259" key="6">
    <source>
        <dbReference type="PROSITE" id="PS50118"/>
    </source>
</evidence>
<dbReference type="Proteomes" id="UP000053201">
    <property type="component" value="Unassembled WGS sequence"/>
</dbReference>
<evidence type="ECO:0000256" key="1">
    <source>
        <dbReference type="ARBA" id="ARBA00023125"/>
    </source>
</evidence>
<dbReference type="GO" id="GO:0003677">
    <property type="term" value="F:DNA binding"/>
    <property type="evidence" value="ECO:0007669"/>
    <property type="project" value="UniProtKB-UniRule"/>
</dbReference>
<keyword evidence="2 4" id="KW-0539">Nucleus</keyword>
<dbReference type="SUPFAM" id="SSF47095">
    <property type="entry name" value="HMG-box"/>
    <property type="match status" value="1"/>
</dbReference>
<dbReference type="SMART" id="SM00398">
    <property type="entry name" value="HMG"/>
    <property type="match status" value="1"/>
</dbReference>
<dbReference type="PROSITE" id="PS50118">
    <property type="entry name" value="HMG_BOX_2"/>
    <property type="match status" value="1"/>
</dbReference>
<accession>A0A0L0HG37</accession>
<feature type="domain" description="HMG box" evidence="6">
    <location>
        <begin position="31"/>
        <end position="99"/>
    </location>
</feature>